<keyword evidence="1" id="KW-0472">Membrane</keyword>
<keyword evidence="1" id="KW-0812">Transmembrane</keyword>
<evidence type="ECO:0000313" key="3">
    <source>
        <dbReference type="Proteomes" id="UP000322225"/>
    </source>
</evidence>
<dbReference type="Proteomes" id="UP000322225">
    <property type="component" value="Chromosome 7"/>
</dbReference>
<reference evidence="2" key="2">
    <citation type="submission" date="2024-01" db="EMBL/GenBank/DDBJ databases">
        <title>Comparative genomics of Cryptococcus and Kwoniella reveals pathogenesis evolution and contrasting modes of karyotype evolution via chromosome fusion or intercentromeric recombination.</title>
        <authorList>
            <person name="Coelho M.A."/>
            <person name="David-Palma M."/>
            <person name="Shea T."/>
            <person name="Bowers K."/>
            <person name="McGinley-Smith S."/>
            <person name="Mohammad A.W."/>
            <person name="Gnirke A."/>
            <person name="Yurkov A.M."/>
            <person name="Nowrousian M."/>
            <person name="Sun S."/>
            <person name="Cuomo C.A."/>
            <person name="Heitman J."/>
        </authorList>
    </citation>
    <scope>NUCLEOTIDE SEQUENCE</scope>
    <source>
        <strain evidence="2">CBS 12478</strain>
    </source>
</reference>
<gene>
    <name evidence="2" type="ORF">CI109_104151</name>
</gene>
<proteinExistence type="predicted"/>
<feature type="transmembrane region" description="Helical" evidence="1">
    <location>
        <begin position="24"/>
        <end position="47"/>
    </location>
</feature>
<protein>
    <submittedName>
        <fullName evidence="2">Uncharacterized protein</fullName>
    </submittedName>
</protein>
<organism evidence="2 3">
    <name type="scientific">Kwoniella shandongensis</name>
    <dbReference type="NCBI Taxonomy" id="1734106"/>
    <lineage>
        <taxon>Eukaryota</taxon>
        <taxon>Fungi</taxon>
        <taxon>Dikarya</taxon>
        <taxon>Basidiomycota</taxon>
        <taxon>Agaricomycotina</taxon>
        <taxon>Tremellomycetes</taxon>
        <taxon>Tremellales</taxon>
        <taxon>Cryptococcaceae</taxon>
        <taxon>Kwoniella</taxon>
    </lineage>
</organism>
<feature type="transmembrane region" description="Helical" evidence="1">
    <location>
        <begin position="82"/>
        <end position="100"/>
    </location>
</feature>
<feature type="transmembrane region" description="Helical" evidence="1">
    <location>
        <begin position="198"/>
        <end position="215"/>
    </location>
</feature>
<keyword evidence="1" id="KW-1133">Transmembrane helix</keyword>
<dbReference type="EMBL" id="CP144057">
    <property type="protein sequence ID" value="WWD19688.1"/>
    <property type="molecule type" value="Genomic_DNA"/>
</dbReference>
<sequence length="317" mass="34881">MTILTLVPSCSHHILMTTSRWWSIYPSLSSSDLIVLSLYLIFGLIYHLINRRTYRHHRALSAHIVASIGELGLYYLGYEMSIAAFGLCMIQCGTNLALTKRLQKGIPSLTRPTYQAGAIYRPLVSIYALYTGRSQDYRDSILPLHSFIYARLLLLVFSTISSSSDFEGNINSRQVYNAAIIGSAIMAIGQGTRGVVGVVGYLMMVLVVGKIGLWTRAEFARPNKKSSFQPSLAKLFDQIGLRAPTNENLEMTNNGPPIGRLPADAFGHWLNALGRAGEEENTNSVDASVKQDVPLDTPLLVKEEEGISNFGIPVQGI</sequence>
<name>A0AAJ8MXT9_9TREE</name>
<evidence type="ECO:0000256" key="1">
    <source>
        <dbReference type="SAM" id="Phobius"/>
    </source>
</evidence>
<reference evidence="2" key="1">
    <citation type="submission" date="2017-08" db="EMBL/GenBank/DDBJ databases">
        <authorList>
            <person name="Cuomo C."/>
            <person name="Billmyre B."/>
            <person name="Heitman J."/>
        </authorList>
    </citation>
    <scope>NUCLEOTIDE SEQUENCE</scope>
    <source>
        <strain evidence="2">CBS 12478</strain>
    </source>
</reference>
<dbReference type="KEGG" id="ksn:43588235"/>
<dbReference type="RefSeq" id="XP_031861705.2">
    <property type="nucleotide sequence ID" value="XM_032004103.2"/>
</dbReference>
<dbReference type="AlphaFoldDB" id="A0AAJ8MXT9"/>
<keyword evidence="3" id="KW-1185">Reference proteome</keyword>
<evidence type="ECO:0000313" key="2">
    <source>
        <dbReference type="EMBL" id="WWD19688.1"/>
    </source>
</evidence>
<accession>A0AAJ8MXT9</accession>
<dbReference type="GeneID" id="43588235"/>